<feature type="compositionally biased region" description="Low complexity" evidence="5">
    <location>
        <begin position="775"/>
        <end position="785"/>
    </location>
</feature>
<feature type="domain" description="Protein kinase" evidence="7">
    <location>
        <begin position="16"/>
        <end position="284"/>
    </location>
</feature>
<evidence type="ECO:0000256" key="1">
    <source>
        <dbReference type="ARBA" id="ARBA00022679"/>
    </source>
</evidence>
<evidence type="ECO:0000256" key="2">
    <source>
        <dbReference type="ARBA" id="ARBA00022741"/>
    </source>
</evidence>
<evidence type="ECO:0000256" key="5">
    <source>
        <dbReference type="SAM" id="MobiDB-lite"/>
    </source>
</evidence>
<dbReference type="GO" id="GO:0005829">
    <property type="term" value="C:cytosol"/>
    <property type="evidence" value="ECO:0007669"/>
    <property type="project" value="TreeGrafter"/>
</dbReference>
<keyword evidence="2" id="KW-0547">Nucleotide-binding</keyword>
<dbReference type="Gene3D" id="1.10.510.10">
    <property type="entry name" value="Transferase(Phosphotransferase) domain 1"/>
    <property type="match status" value="1"/>
</dbReference>
<comment type="caution">
    <text evidence="8">The sequence shown here is derived from an EMBL/GenBank/DDBJ whole genome shotgun (WGS) entry which is preliminary data.</text>
</comment>
<keyword evidence="9" id="KW-1185">Reference proteome</keyword>
<dbReference type="PANTHER" id="PTHR24348">
    <property type="entry name" value="SERINE/THREONINE-PROTEIN KINASE UNC-51-RELATED"/>
    <property type="match status" value="1"/>
</dbReference>
<dbReference type="InterPro" id="IPR000008">
    <property type="entry name" value="C2_dom"/>
</dbReference>
<dbReference type="Proteomes" id="UP000664417">
    <property type="component" value="Unassembled WGS sequence"/>
</dbReference>
<dbReference type="SUPFAM" id="SSF49562">
    <property type="entry name" value="C2 domain (Calcium/lipid-binding domain, CaLB)"/>
    <property type="match status" value="1"/>
</dbReference>
<feature type="domain" description="C2" evidence="6">
    <location>
        <begin position="1261"/>
        <end position="1382"/>
    </location>
</feature>
<dbReference type="InterPro" id="IPR000719">
    <property type="entry name" value="Prot_kinase_dom"/>
</dbReference>
<dbReference type="GO" id="GO:0000407">
    <property type="term" value="C:phagophore assembly site"/>
    <property type="evidence" value="ECO:0007669"/>
    <property type="project" value="TreeGrafter"/>
</dbReference>
<dbReference type="EMBL" id="JAFREP010000015">
    <property type="protein sequence ID" value="MBO1320035.1"/>
    <property type="molecule type" value="Genomic_DNA"/>
</dbReference>
<name>A0A8J7QL92_9BACT</name>
<feature type="region of interest" description="Disordered" evidence="5">
    <location>
        <begin position="578"/>
        <end position="720"/>
    </location>
</feature>
<feature type="region of interest" description="Disordered" evidence="5">
    <location>
        <begin position="764"/>
        <end position="793"/>
    </location>
</feature>
<feature type="compositionally biased region" description="Low complexity" evidence="5">
    <location>
        <begin position="628"/>
        <end position="644"/>
    </location>
</feature>
<dbReference type="GO" id="GO:0005524">
    <property type="term" value="F:ATP binding"/>
    <property type="evidence" value="ECO:0007669"/>
    <property type="project" value="UniProtKB-KW"/>
</dbReference>
<dbReference type="PROSITE" id="PS50011">
    <property type="entry name" value="PROTEIN_KINASE_DOM"/>
    <property type="match status" value="1"/>
</dbReference>
<sequence length="1391" mass="152690">MQHTQDLDSIIDALREGLQTKIGKGFRVETILAVDHVATEVRLHDDLTGSQVSARIYPVEPAQFDEVEQLWKSDAIATATAQATHPSLAKCQGLRVFGNTIGVVSDYRPNVDLGRFLKHLGIAQEEFACRLMLQLTRAFVTLEGFGLGHDQLTPADVLMHSDGSILVKNYGLHAFEHSVATLCGVDALYSPEYRAPEQMDRLAGGPAGAMYQLGLIFYQMVTGRPPFVGGADAVRQAHRGTPPQDPRQWNTGLSEGLVRIILRLLAKNPEDRFSTFTELQRGLIALLPMGEGLAMMKEAGGPLRQLGDKELARVEAQLQAAREAAAGNDFDTGLQMVDSAFRMFGYQDTTYAAYEEIWSARHEILVRELLNTAQRQMSKRRPEEALKTLNKVISVQPRHQKAHEMMRNIFLWLGAEAPVFLGGLDAAAVTAAGEQAPAGSLQAFAHFGRVLVSDEAATGLDAAAFEPLKQTALDGLQRTVAGWEEGQAEGEAADTGGQALFEGDDDLFDQALDAQLDQRLRDTGGPTRFDEKFEGKAASPPADAADQPAAAPTAPVEPTPVPEPAVPEAVEVEQPENSYLGYDDDDIGAQDLVSVPTPEPEGDQVPATPPEPRNHLGFDEDDYLANQPDTAPVAPLAPAAVAKQADAEEKPAPIQDDAPGEDAVPAGLPPLVAEDDDLDADPSGYDLPEPDDSLNDSLGDFDGLDDVPEAAPLLGEKPLPPVDDFDADPFDAPRPAQTMKLKIDMEALGNGEQGLVADQTIEELEDPAPPPPAETPAAAETAPEAAPAPPAPKKKLPVALIGAVAAVLAMVLIGGGLYMSSRNAHLKAAEEAYQQANNLQQRGKWTEALAAWEAAAEAYPDYKDTQSRRDSIESDIIARDETLKKYLSAARDFIATGDLVGNMGDNATSYLKKAEALDPGNPDIQAVYDEMTRGEVAQILELMEGNQIKAAQERYQDLKAIVPNFSDPDIEQRLQLWLEEDLLGPGLKRLDQAIAASKWEDAMEISGDLEEVVPGSQKIAQRWQTVVDDYTLKVDQAREAGNQALMLRHLNVLVTIRPEDETLAETRNQLSRSLNQSRIDDLEASINKFTEQNKLAQACKIALNLRKLDSSNEVARQAVVSFRREKDDRIKALKQDNSRAALDVYEEILRVLNWRSYRNQQKELEKRVKAFDTQVAALKKSSADYDKMLASLDNTLNSFKDFAKDRHYATLRNNRAKFAREKDAFNSVIAWEKDARGKASVPYSDILDRLKKESFQLPYARQRMQTLIKRYDELVNNYSGGVTIVIRGAANLPREKSGFNRDPDGLVELVSGDTTCTTEAESNERNPVWDFVCNFSTTSNQKIEFNVYEKNSRRRDLIGTVSLDRLPNSTKGLELKHPDGWSLTIDIRRER</sequence>
<dbReference type="InterPro" id="IPR011990">
    <property type="entry name" value="TPR-like_helical_dom_sf"/>
</dbReference>
<dbReference type="Pfam" id="PF00069">
    <property type="entry name" value="Pkinase"/>
    <property type="match status" value="1"/>
</dbReference>
<dbReference type="SMART" id="SM00220">
    <property type="entry name" value="S_TKc"/>
    <property type="match status" value="1"/>
</dbReference>
<dbReference type="SUPFAM" id="SSF56112">
    <property type="entry name" value="Protein kinase-like (PK-like)"/>
    <property type="match status" value="1"/>
</dbReference>
<feature type="region of interest" description="Disordered" evidence="5">
    <location>
        <begin position="521"/>
        <end position="563"/>
    </location>
</feature>
<accession>A0A8J7QL92</accession>
<evidence type="ECO:0000313" key="8">
    <source>
        <dbReference type="EMBL" id="MBO1320035.1"/>
    </source>
</evidence>
<evidence type="ECO:0000256" key="3">
    <source>
        <dbReference type="ARBA" id="ARBA00022777"/>
    </source>
</evidence>
<gene>
    <name evidence="8" type="ORF">J3U88_16290</name>
</gene>
<dbReference type="RefSeq" id="WP_207859988.1">
    <property type="nucleotide sequence ID" value="NZ_JAFREP010000015.1"/>
</dbReference>
<dbReference type="Gene3D" id="1.25.40.10">
    <property type="entry name" value="Tetratricopeptide repeat domain"/>
    <property type="match status" value="1"/>
</dbReference>
<dbReference type="PROSITE" id="PS50004">
    <property type="entry name" value="C2"/>
    <property type="match status" value="1"/>
</dbReference>
<keyword evidence="3 8" id="KW-0418">Kinase</keyword>
<dbReference type="SMART" id="SM00239">
    <property type="entry name" value="C2"/>
    <property type="match status" value="1"/>
</dbReference>
<dbReference type="GO" id="GO:0016020">
    <property type="term" value="C:membrane"/>
    <property type="evidence" value="ECO:0007669"/>
    <property type="project" value="TreeGrafter"/>
</dbReference>
<dbReference type="CDD" id="cd00030">
    <property type="entry name" value="C2"/>
    <property type="match status" value="1"/>
</dbReference>
<organism evidence="8 9">
    <name type="scientific">Acanthopleuribacter pedis</name>
    <dbReference type="NCBI Taxonomy" id="442870"/>
    <lineage>
        <taxon>Bacteria</taxon>
        <taxon>Pseudomonadati</taxon>
        <taxon>Acidobacteriota</taxon>
        <taxon>Holophagae</taxon>
        <taxon>Acanthopleuribacterales</taxon>
        <taxon>Acanthopleuribacteraceae</taxon>
        <taxon>Acanthopleuribacter</taxon>
    </lineage>
</organism>
<keyword evidence="4" id="KW-0067">ATP-binding</keyword>
<dbReference type="GO" id="GO:0005776">
    <property type="term" value="C:autophagosome"/>
    <property type="evidence" value="ECO:0007669"/>
    <property type="project" value="TreeGrafter"/>
</dbReference>
<reference evidence="8" key="1">
    <citation type="submission" date="2021-03" db="EMBL/GenBank/DDBJ databases">
        <authorList>
            <person name="Wang G."/>
        </authorList>
    </citation>
    <scope>NUCLEOTIDE SEQUENCE</scope>
    <source>
        <strain evidence="8">KCTC 12899</strain>
    </source>
</reference>
<feature type="compositionally biased region" description="Basic and acidic residues" evidence="5">
    <location>
        <begin position="521"/>
        <end position="535"/>
    </location>
</feature>
<evidence type="ECO:0000256" key="4">
    <source>
        <dbReference type="ARBA" id="ARBA00022840"/>
    </source>
</evidence>
<dbReference type="GO" id="GO:0004674">
    <property type="term" value="F:protein serine/threonine kinase activity"/>
    <property type="evidence" value="ECO:0007669"/>
    <property type="project" value="InterPro"/>
</dbReference>
<dbReference type="InterPro" id="IPR045269">
    <property type="entry name" value="Atg1-like"/>
</dbReference>
<proteinExistence type="predicted"/>
<dbReference type="Gene3D" id="2.60.40.150">
    <property type="entry name" value="C2 domain"/>
    <property type="match status" value="1"/>
</dbReference>
<dbReference type="InterPro" id="IPR011009">
    <property type="entry name" value="Kinase-like_dom_sf"/>
</dbReference>
<evidence type="ECO:0000259" key="6">
    <source>
        <dbReference type="PROSITE" id="PS50004"/>
    </source>
</evidence>
<keyword evidence="1" id="KW-0808">Transferase</keyword>
<dbReference type="SUPFAM" id="SSF48452">
    <property type="entry name" value="TPR-like"/>
    <property type="match status" value="2"/>
</dbReference>
<feature type="compositionally biased region" description="Low complexity" evidence="5">
    <location>
        <begin position="537"/>
        <end position="554"/>
    </location>
</feature>
<dbReference type="InterPro" id="IPR035892">
    <property type="entry name" value="C2_domain_sf"/>
</dbReference>
<protein>
    <submittedName>
        <fullName evidence="8">Protein kinase</fullName>
    </submittedName>
</protein>
<evidence type="ECO:0000313" key="9">
    <source>
        <dbReference type="Proteomes" id="UP000664417"/>
    </source>
</evidence>
<dbReference type="PANTHER" id="PTHR24348:SF22">
    <property type="entry name" value="NON-SPECIFIC SERINE_THREONINE PROTEIN KINASE"/>
    <property type="match status" value="1"/>
</dbReference>
<dbReference type="Pfam" id="PF00168">
    <property type="entry name" value="C2"/>
    <property type="match status" value="1"/>
</dbReference>
<evidence type="ECO:0000259" key="7">
    <source>
        <dbReference type="PROSITE" id="PS50011"/>
    </source>
</evidence>